<dbReference type="Pfam" id="PF02798">
    <property type="entry name" value="GST_N"/>
    <property type="match status" value="1"/>
</dbReference>
<dbReference type="InterPro" id="IPR036282">
    <property type="entry name" value="Glutathione-S-Trfase_C_sf"/>
</dbReference>
<comment type="similarity">
    <text evidence="1">Belongs to the GST superfamily. Zeta family.</text>
</comment>
<protein>
    <submittedName>
        <fullName evidence="4">Maleylacetoacetate isomerase</fullName>
        <ecNumber evidence="4">5.2.1.2</ecNumber>
    </submittedName>
</protein>
<comment type="caution">
    <text evidence="4">The sequence shown here is derived from an EMBL/GenBank/DDBJ whole genome shotgun (WGS) entry which is preliminary data.</text>
</comment>
<dbReference type="InterPro" id="IPR004045">
    <property type="entry name" value="Glutathione_S-Trfase_N"/>
</dbReference>
<dbReference type="EC" id="5.2.1.2" evidence="4"/>
<feature type="domain" description="GST N-terminal" evidence="2">
    <location>
        <begin position="1"/>
        <end position="80"/>
    </location>
</feature>
<dbReference type="NCBIfam" id="TIGR01262">
    <property type="entry name" value="maiA"/>
    <property type="match status" value="1"/>
</dbReference>
<dbReference type="InterPro" id="IPR010987">
    <property type="entry name" value="Glutathione-S-Trfase_C-like"/>
</dbReference>
<evidence type="ECO:0000313" key="5">
    <source>
        <dbReference type="Proteomes" id="UP000763641"/>
    </source>
</evidence>
<dbReference type="RefSeq" id="WP_204195009.1">
    <property type="nucleotide sequence ID" value="NZ_JAFEMC010000001.1"/>
</dbReference>
<gene>
    <name evidence="4" type="primary">maiA</name>
    <name evidence="4" type="ORF">ILT43_03775</name>
</gene>
<reference evidence="4 5" key="1">
    <citation type="submission" date="2020-12" db="EMBL/GenBank/DDBJ databases">
        <title>Sphingomonas sp.</title>
        <authorList>
            <person name="Kim M.K."/>
        </authorList>
    </citation>
    <scope>NUCLEOTIDE SEQUENCE [LARGE SCALE GENOMIC DNA]</scope>
    <source>
        <strain evidence="4 5">BT552</strain>
    </source>
</reference>
<dbReference type="InterPro" id="IPR005955">
    <property type="entry name" value="GST_Zeta"/>
</dbReference>
<dbReference type="CDD" id="cd03042">
    <property type="entry name" value="GST_N_Zeta"/>
    <property type="match status" value="1"/>
</dbReference>
<feature type="domain" description="GST C-terminal" evidence="3">
    <location>
        <begin position="85"/>
        <end position="210"/>
    </location>
</feature>
<evidence type="ECO:0000259" key="3">
    <source>
        <dbReference type="PROSITE" id="PS50405"/>
    </source>
</evidence>
<organism evidence="4 5">
    <name type="scientific">Sphingomonas longa</name>
    <dbReference type="NCBI Taxonomy" id="2778730"/>
    <lineage>
        <taxon>Bacteria</taxon>
        <taxon>Pseudomonadati</taxon>
        <taxon>Pseudomonadota</taxon>
        <taxon>Alphaproteobacteria</taxon>
        <taxon>Sphingomonadales</taxon>
        <taxon>Sphingomonadaceae</taxon>
        <taxon>Sphingomonas</taxon>
    </lineage>
</organism>
<dbReference type="PANTHER" id="PTHR42673:SF21">
    <property type="entry name" value="GLUTATHIONE S-TRANSFERASE YFCF"/>
    <property type="match status" value="1"/>
</dbReference>
<evidence type="ECO:0000259" key="2">
    <source>
        <dbReference type="PROSITE" id="PS50404"/>
    </source>
</evidence>
<dbReference type="EMBL" id="JAFEMC010000001">
    <property type="protein sequence ID" value="MBM6575476.1"/>
    <property type="molecule type" value="Genomic_DNA"/>
</dbReference>
<sequence length="210" mass="22743">MILHGYWRSSAAYRVRIALALKGLAYEQVNHDLRTGAQSAPDYAALNPQHLVPALDVDGLILTQSLAIIEWLDERHPTPALLPPDPDGRAIVRAMATTIGADIHPLHNLRVLKRLRSDFAADEAAVSAWIAEWMTAGFAALEPKITRHSRGYAYGDTPTIADCFLVPQLYAAARFGVDTTRYPALSAAGAKAAALPPFAEAHPYAQPDAD</sequence>
<accession>A0ABS2D5M8</accession>
<keyword evidence="5" id="KW-1185">Reference proteome</keyword>
<dbReference type="CDD" id="cd03191">
    <property type="entry name" value="GST_C_Zeta"/>
    <property type="match status" value="1"/>
</dbReference>
<dbReference type="Proteomes" id="UP000763641">
    <property type="component" value="Unassembled WGS sequence"/>
</dbReference>
<dbReference type="InterPro" id="IPR040079">
    <property type="entry name" value="Glutathione_S-Trfase"/>
</dbReference>
<evidence type="ECO:0000313" key="4">
    <source>
        <dbReference type="EMBL" id="MBM6575476.1"/>
    </source>
</evidence>
<dbReference type="PANTHER" id="PTHR42673">
    <property type="entry name" value="MALEYLACETOACETATE ISOMERASE"/>
    <property type="match status" value="1"/>
</dbReference>
<dbReference type="Gene3D" id="1.20.1050.10">
    <property type="match status" value="1"/>
</dbReference>
<dbReference type="SFLD" id="SFLDS00019">
    <property type="entry name" value="Glutathione_Transferase_(cytos"/>
    <property type="match status" value="1"/>
</dbReference>
<dbReference type="InterPro" id="IPR034330">
    <property type="entry name" value="GST_Zeta_C"/>
</dbReference>
<dbReference type="PROSITE" id="PS50404">
    <property type="entry name" value="GST_NTER"/>
    <property type="match status" value="1"/>
</dbReference>
<name>A0ABS2D5M8_9SPHN</name>
<dbReference type="InterPro" id="IPR036249">
    <property type="entry name" value="Thioredoxin-like_sf"/>
</dbReference>
<keyword evidence="4" id="KW-0413">Isomerase</keyword>
<dbReference type="GO" id="GO:0016034">
    <property type="term" value="F:maleylacetoacetate isomerase activity"/>
    <property type="evidence" value="ECO:0007669"/>
    <property type="project" value="UniProtKB-EC"/>
</dbReference>
<proteinExistence type="inferred from homology"/>
<evidence type="ECO:0000256" key="1">
    <source>
        <dbReference type="ARBA" id="ARBA00010007"/>
    </source>
</evidence>
<dbReference type="SUPFAM" id="SSF47616">
    <property type="entry name" value="GST C-terminal domain-like"/>
    <property type="match status" value="1"/>
</dbReference>
<dbReference type="InterPro" id="IPR034333">
    <property type="entry name" value="GST_Zeta_N"/>
</dbReference>
<dbReference type="SUPFAM" id="SSF52833">
    <property type="entry name" value="Thioredoxin-like"/>
    <property type="match status" value="1"/>
</dbReference>
<dbReference type="SFLD" id="SFLDG00358">
    <property type="entry name" value="Main_(cytGST)"/>
    <property type="match status" value="1"/>
</dbReference>
<dbReference type="PROSITE" id="PS50405">
    <property type="entry name" value="GST_CTER"/>
    <property type="match status" value="1"/>
</dbReference>
<dbReference type="Gene3D" id="3.40.30.10">
    <property type="entry name" value="Glutaredoxin"/>
    <property type="match status" value="1"/>
</dbReference>